<evidence type="ECO:0000256" key="1">
    <source>
        <dbReference type="ARBA" id="ARBA00007626"/>
    </source>
</evidence>
<dbReference type="AlphaFoldDB" id="A0AB40BP14"/>
<reference evidence="5" key="1">
    <citation type="submission" date="2025-08" db="UniProtKB">
        <authorList>
            <consortium name="RefSeq"/>
        </authorList>
    </citation>
    <scope>IDENTIFICATION</scope>
</reference>
<dbReference type="InterPro" id="IPR002885">
    <property type="entry name" value="PPR_rpt"/>
</dbReference>
<evidence type="ECO:0000256" key="2">
    <source>
        <dbReference type="ARBA" id="ARBA00022737"/>
    </source>
</evidence>
<feature type="repeat" description="PPR" evidence="3">
    <location>
        <begin position="340"/>
        <end position="374"/>
    </location>
</feature>
<dbReference type="Gene3D" id="1.25.40.10">
    <property type="entry name" value="Tetratricopeptide repeat domain"/>
    <property type="match status" value="4"/>
</dbReference>
<dbReference type="Pfam" id="PF13041">
    <property type="entry name" value="PPR_2"/>
    <property type="match status" value="2"/>
</dbReference>
<feature type="repeat" description="PPR" evidence="3">
    <location>
        <begin position="375"/>
        <end position="409"/>
    </location>
</feature>
<evidence type="ECO:0000256" key="3">
    <source>
        <dbReference type="PROSITE-ProRule" id="PRU00708"/>
    </source>
</evidence>
<evidence type="ECO:0000313" key="5">
    <source>
        <dbReference type="RefSeq" id="XP_039129176.1"/>
    </source>
</evidence>
<keyword evidence="4" id="KW-1185">Reference proteome</keyword>
<accession>A0AB40BP14</accession>
<feature type="repeat" description="PPR" evidence="3">
    <location>
        <begin position="410"/>
        <end position="444"/>
    </location>
</feature>
<dbReference type="Proteomes" id="UP001515500">
    <property type="component" value="Chromosome 7"/>
</dbReference>
<dbReference type="Pfam" id="PF01535">
    <property type="entry name" value="PPR"/>
    <property type="match status" value="3"/>
</dbReference>
<proteinExistence type="inferred from homology"/>
<dbReference type="PANTHER" id="PTHR47447:SF23">
    <property type="entry name" value="PENTACOTRIPEPTIDE-REPEAT REGION OF PRORP DOMAIN-CONTAINING PROTEIN"/>
    <property type="match status" value="1"/>
</dbReference>
<organism evidence="4 5">
    <name type="scientific">Dioscorea cayennensis subsp. rotundata</name>
    <name type="common">White Guinea yam</name>
    <name type="synonym">Dioscorea rotundata</name>
    <dbReference type="NCBI Taxonomy" id="55577"/>
    <lineage>
        <taxon>Eukaryota</taxon>
        <taxon>Viridiplantae</taxon>
        <taxon>Streptophyta</taxon>
        <taxon>Embryophyta</taxon>
        <taxon>Tracheophyta</taxon>
        <taxon>Spermatophyta</taxon>
        <taxon>Magnoliopsida</taxon>
        <taxon>Liliopsida</taxon>
        <taxon>Dioscoreales</taxon>
        <taxon>Dioscoreaceae</taxon>
        <taxon>Dioscorea</taxon>
    </lineage>
</organism>
<feature type="repeat" description="PPR" evidence="3">
    <location>
        <begin position="270"/>
        <end position="304"/>
    </location>
</feature>
<dbReference type="GeneID" id="120265368"/>
<dbReference type="SUPFAM" id="SSF81901">
    <property type="entry name" value="HCP-like"/>
    <property type="match status" value="1"/>
</dbReference>
<dbReference type="NCBIfam" id="TIGR00756">
    <property type="entry name" value="PPR"/>
    <property type="match status" value="5"/>
</dbReference>
<dbReference type="RefSeq" id="XP_039129176.1">
    <property type="nucleotide sequence ID" value="XM_039273242.1"/>
</dbReference>
<comment type="similarity">
    <text evidence="1">Belongs to the PPR family. P subfamily.</text>
</comment>
<gene>
    <name evidence="5" type="primary">LOC120265368</name>
</gene>
<dbReference type="InterPro" id="IPR011990">
    <property type="entry name" value="TPR-like_helical_dom_sf"/>
</dbReference>
<feature type="repeat" description="PPR" evidence="3">
    <location>
        <begin position="305"/>
        <end position="339"/>
    </location>
</feature>
<protein>
    <submittedName>
        <fullName evidence="5">Pentatricopeptide repeat-containing protein At1g02420</fullName>
    </submittedName>
</protein>
<sequence>MHWQTYITRAFTNSNKIIIIKEKTMLFKLSIINRSRARALPSLNQSFFSSAPNPRQRNNGDGEEDEAVDTIFHIVTTSPSESSMIDSLNQSPILLTNSLIDALLLRLRFSHANPHRALHFFSFTSNRRGFFHSSSSYDTMLYILGRARLFSHAWQLLVQMRRKDSTLITPKTLQIILGRIAKVCSLRQTLDSFRRFSKISSCSDTVWFNALLRTLCQEKTMADARTVYHSLKHDFKPDLQTFNILLSGWKSSDEAEHFFEEMKLLNVIPDVVSYNCLIDVYCKNREIEKARKVFDEMHDREINPDVFSYTSLIGGLGLIGQPDKAKELLNEMKELGCYPDVPAYNAAIRNYCIAKRIGNAFGLMEEMMSKGLVPNATTYNLFFRVFYWANELKNAWSLYLRMRRENCLPNTQSCMFLIRLCRRQEKVEMAIELWNDMVEHGFGSFTLFSDVLFDLLCDFGKLEEAEKCFLQMVDKGHKPSNVSFRRIKVLMELANRHDSLQTLSDKMAFCGRHSPNNNIIRSS</sequence>
<name>A0AB40BP14_DIOCR</name>
<evidence type="ECO:0000313" key="4">
    <source>
        <dbReference type="Proteomes" id="UP001515500"/>
    </source>
</evidence>
<keyword evidence="2" id="KW-0677">Repeat</keyword>
<dbReference type="PROSITE" id="PS51375">
    <property type="entry name" value="PPR"/>
    <property type="match status" value="5"/>
</dbReference>
<dbReference type="PANTHER" id="PTHR47447">
    <property type="entry name" value="OS03G0856100 PROTEIN"/>
    <property type="match status" value="1"/>
</dbReference>